<dbReference type="Proteomes" id="UP000829196">
    <property type="component" value="Unassembled WGS sequence"/>
</dbReference>
<dbReference type="PANTHER" id="PTHR33735:SF2">
    <property type="entry name" value="OS09G0468900 PROTEIN"/>
    <property type="match status" value="1"/>
</dbReference>
<feature type="compositionally biased region" description="Polar residues" evidence="1">
    <location>
        <begin position="1"/>
        <end position="13"/>
    </location>
</feature>
<evidence type="ECO:0000313" key="3">
    <source>
        <dbReference type="Proteomes" id="UP000829196"/>
    </source>
</evidence>
<comment type="caution">
    <text evidence="2">The sequence shown here is derived from an EMBL/GenBank/DDBJ whole genome shotgun (WGS) entry which is preliminary data.</text>
</comment>
<evidence type="ECO:0000313" key="2">
    <source>
        <dbReference type="EMBL" id="KAI0495303.1"/>
    </source>
</evidence>
<gene>
    <name evidence="2" type="ORF">KFK09_025453</name>
</gene>
<dbReference type="AlphaFoldDB" id="A0A8T3AGK6"/>
<dbReference type="PANTHER" id="PTHR33735">
    <property type="entry name" value="EXPRESSED PROTEIN"/>
    <property type="match status" value="1"/>
</dbReference>
<accession>A0A8T3AGK6</accession>
<organism evidence="2 3">
    <name type="scientific">Dendrobium nobile</name>
    <name type="common">Orchid</name>
    <dbReference type="NCBI Taxonomy" id="94219"/>
    <lineage>
        <taxon>Eukaryota</taxon>
        <taxon>Viridiplantae</taxon>
        <taxon>Streptophyta</taxon>
        <taxon>Embryophyta</taxon>
        <taxon>Tracheophyta</taxon>
        <taxon>Spermatophyta</taxon>
        <taxon>Magnoliopsida</taxon>
        <taxon>Liliopsida</taxon>
        <taxon>Asparagales</taxon>
        <taxon>Orchidaceae</taxon>
        <taxon>Epidendroideae</taxon>
        <taxon>Malaxideae</taxon>
        <taxon>Dendrobiinae</taxon>
        <taxon>Dendrobium</taxon>
    </lineage>
</organism>
<name>A0A8T3AGK6_DENNO</name>
<proteinExistence type="predicted"/>
<feature type="region of interest" description="Disordered" evidence="1">
    <location>
        <begin position="214"/>
        <end position="241"/>
    </location>
</feature>
<keyword evidence="3" id="KW-1185">Reference proteome</keyword>
<dbReference type="SMR" id="A0A8T3AGK6"/>
<evidence type="ECO:0000256" key="1">
    <source>
        <dbReference type="SAM" id="MobiDB-lite"/>
    </source>
</evidence>
<reference evidence="2" key="1">
    <citation type="journal article" date="2022" name="Front. Genet.">
        <title>Chromosome-Scale Assembly of the Dendrobium nobile Genome Provides Insights Into the Molecular Mechanism of the Biosynthesis of the Medicinal Active Ingredient of Dendrobium.</title>
        <authorList>
            <person name="Xu Q."/>
            <person name="Niu S.-C."/>
            <person name="Li K.-L."/>
            <person name="Zheng P.-J."/>
            <person name="Zhang X.-J."/>
            <person name="Jia Y."/>
            <person name="Liu Y."/>
            <person name="Niu Y.-X."/>
            <person name="Yu L.-H."/>
            <person name="Chen D.-F."/>
            <person name="Zhang G.-Q."/>
        </authorList>
    </citation>
    <scope>NUCLEOTIDE SEQUENCE</scope>
    <source>
        <tissue evidence="2">Leaf</tissue>
    </source>
</reference>
<feature type="region of interest" description="Disordered" evidence="1">
    <location>
        <begin position="1"/>
        <end position="29"/>
    </location>
</feature>
<feature type="region of interest" description="Disordered" evidence="1">
    <location>
        <begin position="60"/>
        <end position="91"/>
    </location>
</feature>
<dbReference type="EMBL" id="JAGYWB010000017">
    <property type="protein sequence ID" value="KAI0495303.1"/>
    <property type="molecule type" value="Genomic_DNA"/>
</dbReference>
<protein>
    <submittedName>
        <fullName evidence="2">Uncharacterized protein</fullName>
    </submittedName>
</protein>
<sequence length="241" mass="26462">MFANSLRSCNPSSVGLKLPSPEPHGSSPVSRRALFFRPITFSPPSTTLHRTPLILSVEMQSSTNKSTTESPIADQEDARKFSSGEKTLASTSENTGLNLGRLFALVNIPTWAKFVLGSLVLLTIPTLRKFHSLKDVTKTVEEVAEVVEKAAEVTEKMAEEIAEALPEGREKEAALKLEKIALLVDKEAELTESIIDKVDEVVEVLNTNRKLAEGETKKNDEEDEMTLKKIVADQSKESVQS</sequence>
<feature type="compositionally biased region" description="Polar residues" evidence="1">
    <location>
        <begin position="60"/>
        <end position="70"/>
    </location>
</feature>
<dbReference type="OrthoDB" id="773935at2759"/>